<feature type="repeat" description="ANK" evidence="6">
    <location>
        <begin position="155"/>
        <end position="190"/>
    </location>
</feature>
<dbReference type="InterPro" id="IPR017455">
    <property type="entry name" value="Znf_FYVE-rel"/>
</dbReference>
<evidence type="ECO:0000313" key="10">
    <source>
        <dbReference type="EMBL" id="CCA18025.1"/>
    </source>
</evidence>
<evidence type="ECO:0000256" key="4">
    <source>
        <dbReference type="ARBA" id="ARBA00022833"/>
    </source>
</evidence>
<dbReference type="InterPro" id="IPR000306">
    <property type="entry name" value="Znf_FYVE"/>
</dbReference>
<evidence type="ECO:0000256" key="8">
    <source>
        <dbReference type="SAM" id="MobiDB-lite"/>
    </source>
</evidence>
<dbReference type="Gene3D" id="3.30.40.10">
    <property type="entry name" value="Zinc/RING finger domain, C3HC4 (zinc finger)"/>
    <property type="match status" value="1"/>
</dbReference>
<evidence type="ECO:0000256" key="3">
    <source>
        <dbReference type="ARBA" id="ARBA00022771"/>
    </source>
</evidence>
<keyword evidence="1" id="KW-0479">Metal-binding</keyword>
<evidence type="ECO:0000256" key="7">
    <source>
        <dbReference type="PROSITE-ProRule" id="PRU00091"/>
    </source>
</evidence>
<keyword evidence="3 7" id="KW-0863">Zinc-finger</keyword>
<sequence length="420" mass="47331">MKISRQDDSSLASTSSIESDHELPRSVDIHTIQWNSEHVYSRVSHLLQVSSGKDDTTIRSSIHMANRWKKVGYHPYKMDASGYTALHRAAKKGDSALISILLSMYDGPQQELAAIPSKKQAHLAIHLAAKYGRLDALRALTVPEFRSLINTHDRSRNTPLHFAVTCNRKRASDLVLTLLSRGADVTIKNRHEILPIVAYIMTTQEDNPDIILQLIKYGCDPNSCDSDGNTVLHHAVRNGLWKIAAALIYHHASIAFRNDRGEMVLDKLDPQQLGWLMSFVSSSPEWVPFSMQKTCMICARRFGMIVRVHHCRLCGRICCGPCSKFKRKLPFQVYEPVKSNNQSRTSFLNVRKLSRSVSLSNFETRESVTVSGNRLHRVCAICIDVQCNALGSGEDVFKSMTQPQSARLTRSHVSYLEFSR</sequence>
<dbReference type="Pfam" id="PF12796">
    <property type="entry name" value="Ank_2"/>
    <property type="match status" value="2"/>
</dbReference>
<dbReference type="EMBL" id="FR824088">
    <property type="protein sequence ID" value="CCA18025.1"/>
    <property type="molecule type" value="Genomic_DNA"/>
</dbReference>
<dbReference type="SUPFAM" id="SSF48403">
    <property type="entry name" value="Ankyrin repeat"/>
    <property type="match status" value="1"/>
</dbReference>
<feature type="repeat" description="ANK" evidence="6">
    <location>
        <begin position="81"/>
        <end position="103"/>
    </location>
</feature>
<keyword evidence="4" id="KW-0862">Zinc</keyword>
<reference evidence="10" key="2">
    <citation type="submission" date="2011-02" db="EMBL/GenBank/DDBJ databases">
        <authorList>
            <person name="MacLean D."/>
        </authorList>
    </citation>
    <scope>NUCLEOTIDE SEQUENCE</scope>
</reference>
<dbReference type="SMART" id="SM00248">
    <property type="entry name" value="ANK"/>
    <property type="match status" value="4"/>
</dbReference>
<dbReference type="PANTHER" id="PTHR24198">
    <property type="entry name" value="ANKYRIN REPEAT AND PROTEIN KINASE DOMAIN-CONTAINING PROTEIN"/>
    <property type="match status" value="1"/>
</dbReference>
<evidence type="ECO:0000256" key="6">
    <source>
        <dbReference type="PROSITE-ProRule" id="PRU00023"/>
    </source>
</evidence>
<evidence type="ECO:0000256" key="1">
    <source>
        <dbReference type="ARBA" id="ARBA00022723"/>
    </source>
</evidence>
<organism evidence="10">
    <name type="scientific">Albugo laibachii Nc14</name>
    <dbReference type="NCBI Taxonomy" id="890382"/>
    <lineage>
        <taxon>Eukaryota</taxon>
        <taxon>Sar</taxon>
        <taxon>Stramenopiles</taxon>
        <taxon>Oomycota</taxon>
        <taxon>Peronosporomycetes</taxon>
        <taxon>Albuginales</taxon>
        <taxon>Albuginaceae</taxon>
        <taxon>Albugo</taxon>
    </lineage>
</organism>
<reference evidence="10" key="1">
    <citation type="journal article" date="2011" name="PLoS Biol.">
        <title>Gene gain and loss during evolution of obligate parasitism in the white rust pathogen of Arabidopsis thaliana.</title>
        <authorList>
            <person name="Kemen E."/>
            <person name="Gardiner A."/>
            <person name="Schultz-Larsen T."/>
            <person name="Kemen A.C."/>
            <person name="Balmuth A.L."/>
            <person name="Robert-Seilaniantz A."/>
            <person name="Bailey K."/>
            <person name="Holub E."/>
            <person name="Studholme D.J."/>
            <person name="Maclean D."/>
            <person name="Jones J.D."/>
        </authorList>
    </citation>
    <scope>NUCLEOTIDE SEQUENCE</scope>
</reference>
<evidence type="ECO:0000259" key="9">
    <source>
        <dbReference type="PROSITE" id="PS50178"/>
    </source>
</evidence>
<dbReference type="PRINTS" id="PR01415">
    <property type="entry name" value="ANKYRIN"/>
</dbReference>
<dbReference type="AlphaFoldDB" id="F0WA55"/>
<dbReference type="GO" id="GO:0008270">
    <property type="term" value="F:zinc ion binding"/>
    <property type="evidence" value="ECO:0007669"/>
    <property type="project" value="UniProtKB-KW"/>
</dbReference>
<dbReference type="InterPro" id="IPR013083">
    <property type="entry name" value="Znf_RING/FYVE/PHD"/>
</dbReference>
<evidence type="ECO:0000256" key="5">
    <source>
        <dbReference type="ARBA" id="ARBA00023043"/>
    </source>
</evidence>
<protein>
    <submittedName>
        <fullName evidence="10">Myosinlike protein putative</fullName>
    </submittedName>
</protein>
<feature type="repeat" description="ANK" evidence="6">
    <location>
        <begin position="227"/>
        <end position="259"/>
    </location>
</feature>
<feature type="domain" description="FYVE-type" evidence="9">
    <location>
        <begin position="295"/>
        <end position="387"/>
    </location>
</feature>
<feature type="region of interest" description="Disordered" evidence="8">
    <location>
        <begin position="1"/>
        <end position="22"/>
    </location>
</feature>
<dbReference type="HOGENOM" id="CLU_063999_0_0_1"/>
<dbReference type="PROSITE" id="PS50297">
    <property type="entry name" value="ANK_REP_REGION"/>
    <property type="match status" value="2"/>
</dbReference>
<keyword evidence="5 6" id="KW-0040">ANK repeat</keyword>
<gene>
    <name evidence="10" type="primary">AlNc14C43G3599</name>
    <name evidence="10" type="ORF">ALNC14_041680</name>
</gene>
<dbReference type="InterPro" id="IPR002110">
    <property type="entry name" value="Ankyrin_rpt"/>
</dbReference>
<dbReference type="PANTHER" id="PTHR24198:SF165">
    <property type="entry name" value="ANKYRIN REPEAT-CONTAINING PROTEIN-RELATED"/>
    <property type="match status" value="1"/>
</dbReference>
<dbReference type="InterPro" id="IPR011011">
    <property type="entry name" value="Znf_FYVE_PHD"/>
</dbReference>
<dbReference type="SUPFAM" id="SSF57903">
    <property type="entry name" value="FYVE/PHD zinc finger"/>
    <property type="match status" value="1"/>
</dbReference>
<dbReference type="Pfam" id="PF01363">
    <property type="entry name" value="FYVE"/>
    <property type="match status" value="1"/>
</dbReference>
<dbReference type="PROSITE" id="PS50178">
    <property type="entry name" value="ZF_FYVE"/>
    <property type="match status" value="1"/>
</dbReference>
<dbReference type="SMART" id="SM00064">
    <property type="entry name" value="FYVE"/>
    <property type="match status" value="1"/>
</dbReference>
<dbReference type="InterPro" id="IPR036770">
    <property type="entry name" value="Ankyrin_rpt-contain_sf"/>
</dbReference>
<keyword evidence="2" id="KW-0677">Repeat</keyword>
<name>F0WA55_9STRA</name>
<dbReference type="PROSITE" id="PS50088">
    <property type="entry name" value="ANK_REPEAT"/>
    <property type="match status" value="3"/>
</dbReference>
<accession>F0WA55</accession>
<dbReference type="Gene3D" id="1.25.40.20">
    <property type="entry name" value="Ankyrin repeat-containing domain"/>
    <property type="match status" value="2"/>
</dbReference>
<proteinExistence type="predicted"/>
<evidence type="ECO:0000256" key="2">
    <source>
        <dbReference type="ARBA" id="ARBA00022737"/>
    </source>
</evidence>